<evidence type="ECO:0000313" key="3">
    <source>
        <dbReference type="Proteomes" id="UP000308199"/>
    </source>
</evidence>
<feature type="domain" description="NAD-dependent epimerase/dehydratase" evidence="1">
    <location>
        <begin position="5"/>
        <end position="230"/>
    </location>
</feature>
<dbReference type="OrthoDB" id="2130169at2759"/>
<protein>
    <recommendedName>
        <fullName evidence="1">NAD-dependent epimerase/dehydratase domain-containing protein</fullName>
    </recommendedName>
</protein>
<dbReference type="SUPFAM" id="SSF51735">
    <property type="entry name" value="NAD(P)-binding Rossmann-fold domains"/>
    <property type="match status" value="1"/>
</dbReference>
<evidence type="ECO:0000313" key="2">
    <source>
        <dbReference type="EMBL" id="THH01273.1"/>
    </source>
</evidence>
<dbReference type="Pfam" id="PF01370">
    <property type="entry name" value="Epimerase"/>
    <property type="match status" value="1"/>
</dbReference>
<dbReference type="Gene3D" id="3.40.50.720">
    <property type="entry name" value="NAD(P)-binding Rossmann-like Domain"/>
    <property type="match status" value="1"/>
</dbReference>
<dbReference type="GO" id="GO:0004029">
    <property type="term" value="F:aldehyde dehydrogenase (NAD+) activity"/>
    <property type="evidence" value="ECO:0007669"/>
    <property type="project" value="TreeGrafter"/>
</dbReference>
<dbReference type="AlphaFoldDB" id="A0A4V3XBA6"/>
<dbReference type="InterPro" id="IPR001509">
    <property type="entry name" value="Epimerase_deHydtase"/>
</dbReference>
<proteinExistence type="predicted"/>
<dbReference type="PANTHER" id="PTHR48079">
    <property type="entry name" value="PROTEIN YEEZ"/>
    <property type="match status" value="1"/>
</dbReference>
<dbReference type="PANTHER" id="PTHR48079:SF6">
    <property type="entry name" value="NAD(P)-BINDING DOMAIN-CONTAINING PROTEIN-RELATED"/>
    <property type="match status" value="1"/>
</dbReference>
<name>A0A4V3XBA6_9AGAM</name>
<organism evidence="2 3">
    <name type="scientific">Phellinidium pouzarii</name>
    <dbReference type="NCBI Taxonomy" id="167371"/>
    <lineage>
        <taxon>Eukaryota</taxon>
        <taxon>Fungi</taxon>
        <taxon>Dikarya</taxon>
        <taxon>Basidiomycota</taxon>
        <taxon>Agaricomycotina</taxon>
        <taxon>Agaricomycetes</taxon>
        <taxon>Hymenochaetales</taxon>
        <taxon>Hymenochaetaceae</taxon>
        <taxon>Phellinidium</taxon>
    </lineage>
</organism>
<dbReference type="EMBL" id="SGPK01000597">
    <property type="protein sequence ID" value="THH01273.1"/>
    <property type="molecule type" value="Genomic_DNA"/>
</dbReference>
<accession>A0A4V3XBA6</accession>
<dbReference type="GO" id="GO:0005737">
    <property type="term" value="C:cytoplasm"/>
    <property type="evidence" value="ECO:0007669"/>
    <property type="project" value="TreeGrafter"/>
</dbReference>
<dbReference type="InterPro" id="IPR051783">
    <property type="entry name" value="NAD(P)-dependent_oxidoreduct"/>
</dbReference>
<keyword evidence="3" id="KW-1185">Reference proteome</keyword>
<reference evidence="2 3" key="1">
    <citation type="submission" date="2019-02" db="EMBL/GenBank/DDBJ databases">
        <title>Genome sequencing of the rare red list fungi Phellinidium pouzarii.</title>
        <authorList>
            <person name="Buettner E."/>
            <person name="Kellner H."/>
        </authorList>
    </citation>
    <scope>NUCLEOTIDE SEQUENCE [LARGE SCALE GENOMIC DNA]</scope>
    <source>
        <strain evidence="2 3">DSM 108285</strain>
    </source>
</reference>
<comment type="caution">
    <text evidence="2">The sequence shown here is derived from an EMBL/GenBank/DDBJ whole genome shotgun (WGS) entry which is preliminary data.</text>
</comment>
<evidence type="ECO:0000259" key="1">
    <source>
        <dbReference type="Pfam" id="PF01370"/>
    </source>
</evidence>
<dbReference type="Proteomes" id="UP000308199">
    <property type="component" value="Unassembled WGS sequence"/>
</dbReference>
<sequence>MVKTVFILGATGYIGGGSLLVSLKKTHPDLVYKALVRSESDIIPVGAAGATPVHRSFTDHNLIAEHCAHADIVVNAADSDDIQLTNAVLRGLKRRKEEGRGIAVLIHTSGDAIFNDNGKEGKHNPNMKVWTDSEEDIRSLTPSMIHGQVDVPVLKAAEEGYANSFILCPSIVYGRGSGPVKRITILVRLLLESSKVQPYRRVHYVGEGTNINALININDLIEAYLLIFKFALDAGHTLLPSNPYARYYNASAIPVAWKDLTRALAGAFHKKGLVNSPEPISVSYEDAGSANWYLAFNVPIRTKRLLELGWKPVHRELTNETFAEDVDEILKEN</sequence>
<gene>
    <name evidence="2" type="ORF">EW145_g6946</name>
</gene>
<dbReference type="InterPro" id="IPR036291">
    <property type="entry name" value="NAD(P)-bd_dom_sf"/>
</dbReference>